<keyword evidence="1" id="KW-0472">Membrane</keyword>
<keyword evidence="1" id="KW-1133">Transmembrane helix</keyword>
<gene>
    <name evidence="2" type="ORF">EBB54_25975</name>
</gene>
<comment type="caution">
    <text evidence="2">The sequence shown here is derived from an EMBL/GenBank/DDBJ whole genome shotgun (WGS) entry which is preliminary data.</text>
</comment>
<keyword evidence="3" id="KW-1185">Reference proteome</keyword>
<sequence>MRIKAVTFHLLPVYTDIPRLLMFAVTIIEYHVFHMFCNLVLVIFYKILFAELYSVSMENKRILC</sequence>
<protein>
    <submittedName>
        <fullName evidence="2">Uncharacterized protein</fullName>
    </submittedName>
</protein>
<keyword evidence="1" id="KW-0812">Transmembrane</keyword>
<dbReference type="EMBL" id="RHJS01000002">
    <property type="protein sequence ID" value="RRK34396.1"/>
    <property type="molecule type" value="Genomic_DNA"/>
</dbReference>
<evidence type="ECO:0000313" key="3">
    <source>
        <dbReference type="Proteomes" id="UP000274920"/>
    </source>
</evidence>
<dbReference type="AlphaFoldDB" id="A0A3R8M271"/>
<proteinExistence type="predicted"/>
<evidence type="ECO:0000313" key="2">
    <source>
        <dbReference type="EMBL" id="RRK34396.1"/>
    </source>
</evidence>
<evidence type="ECO:0000256" key="1">
    <source>
        <dbReference type="SAM" id="Phobius"/>
    </source>
</evidence>
<dbReference type="Proteomes" id="UP000274920">
    <property type="component" value="Unassembled WGS sequence"/>
</dbReference>
<organism evidence="2 3">
    <name type="scientific">Schaedlerella arabinosiphila</name>
    <dbReference type="NCBI Taxonomy" id="2044587"/>
    <lineage>
        <taxon>Bacteria</taxon>
        <taxon>Bacillati</taxon>
        <taxon>Bacillota</taxon>
        <taxon>Clostridia</taxon>
        <taxon>Lachnospirales</taxon>
        <taxon>Lachnospiraceae</taxon>
        <taxon>Schaedlerella</taxon>
    </lineage>
</organism>
<feature type="transmembrane region" description="Helical" evidence="1">
    <location>
        <begin position="20"/>
        <end position="45"/>
    </location>
</feature>
<accession>A0A3R8M271</accession>
<reference evidence="2" key="1">
    <citation type="submission" date="2018-10" db="EMBL/GenBank/DDBJ databases">
        <title>Schaedlerella arabinophila gen. nov. sp. nov., isolated from the mouse intestinal tract and comparative analysis with the genome of the closely related altered Schaedler flora strain ASF502.</title>
        <authorList>
            <person name="Miyake S."/>
            <person name="Soh M."/>
            <person name="Seedorf H."/>
        </authorList>
    </citation>
    <scope>NUCLEOTIDE SEQUENCE [LARGE SCALE GENOMIC DNA]</scope>
    <source>
        <strain evidence="2">DSM 106076</strain>
    </source>
</reference>
<name>A0A3R8M271_9FIRM</name>